<dbReference type="AlphaFoldDB" id="A0A7D5GPQ3"/>
<dbReference type="EMBL" id="CP058531">
    <property type="protein sequence ID" value="QLG29964.1"/>
    <property type="molecule type" value="Genomic_DNA"/>
</dbReference>
<evidence type="ECO:0000313" key="2">
    <source>
        <dbReference type="Proteomes" id="UP000509750"/>
    </source>
</evidence>
<dbReference type="OrthoDB" id="297226at2157"/>
<gene>
    <name evidence="1" type="ORF">HUG10_19650</name>
</gene>
<dbReference type="Proteomes" id="UP000509750">
    <property type="component" value="Plasmid unnamed2"/>
</dbReference>
<reference evidence="1 2" key="1">
    <citation type="submission" date="2020-07" db="EMBL/GenBank/DDBJ databases">
        <title>Gai3-2, isolated from salt lake.</title>
        <authorList>
            <person name="Cui H."/>
            <person name="Shi X."/>
        </authorList>
    </citation>
    <scope>NUCLEOTIDE SEQUENCE [LARGE SCALE GENOMIC DNA]</scope>
    <source>
        <strain evidence="1 2">Gai3-2</strain>
        <plasmid evidence="1 2">unnamed2</plasmid>
    </source>
</reference>
<evidence type="ECO:0000313" key="1">
    <source>
        <dbReference type="EMBL" id="QLG29964.1"/>
    </source>
</evidence>
<proteinExistence type="predicted"/>
<keyword evidence="2" id="KW-1185">Reference proteome</keyword>
<accession>A0A7D5GPQ3</accession>
<name>A0A7D5GPQ3_9EURY</name>
<protein>
    <submittedName>
        <fullName evidence="1">Uncharacterized protein</fullName>
    </submittedName>
</protein>
<keyword evidence="1" id="KW-0614">Plasmid</keyword>
<dbReference type="KEGG" id="halg:HUG10_19650"/>
<geneLocation type="plasmid" evidence="1 2">
    <name>unnamed2</name>
</geneLocation>
<organism evidence="1 2">
    <name type="scientific">Halorarum halophilum</name>
    <dbReference type="NCBI Taxonomy" id="2743090"/>
    <lineage>
        <taxon>Archaea</taxon>
        <taxon>Methanobacteriati</taxon>
        <taxon>Methanobacteriota</taxon>
        <taxon>Stenosarchaea group</taxon>
        <taxon>Halobacteria</taxon>
        <taxon>Halobacteriales</taxon>
        <taxon>Haloferacaceae</taxon>
        <taxon>Halorarum</taxon>
    </lineage>
</organism>
<sequence length="69" mass="7525">MIGGAILAYILHNASAFPKNPQSVQEIKDWRNRAAFASITTPLFALVMELFIGFTGVNLATCVDLVPFI</sequence>